<sequence length="124" mass="13191">MAPSHQIAVPAQDGVRADEEPHPAQDLAGQRRQQGGEEGTVLRGESHPGVGTELPFENGDLVAEGEDLDVLVPMAHRQQPQRGEGVRDGETGQTKEHRRSSCRTPSGRGSYASVDPRQGHGLAG</sequence>
<accession>A0ABV8IDB9</accession>
<organism evidence="2 3">
    <name type="scientific">Planomonospora corallina</name>
    <dbReference type="NCBI Taxonomy" id="1806052"/>
    <lineage>
        <taxon>Bacteria</taxon>
        <taxon>Bacillati</taxon>
        <taxon>Actinomycetota</taxon>
        <taxon>Actinomycetes</taxon>
        <taxon>Streptosporangiales</taxon>
        <taxon>Streptosporangiaceae</taxon>
        <taxon>Planomonospora</taxon>
    </lineage>
</organism>
<comment type="caution">
    <text evidence="2">The sequence shown here is derived from an EMBL/GenBank/DDBJ whole genome shotgun (WGS) entry which is preliminary data.</text>
</comment>
<protein>
    <submittedName>
        <fullName evidence="2">Uncharacterized protein</fullName>
    </submittedName>
</protein>
<gene>
    <name evidence="2" type="ORF">ACFOWE_26560</name>
</gene>
<dbReference type="Proteomes" id="UP001595850">
    <property type="component" value="Unassembled WGS sequence"/>
</dbReference>
<feature type="region of interest" description="Disordered" evidence="1">
    <location>
        <begin position="1"/>
        <end position="124"/>
    </location>
</feature>
<evidence type="ECO:0000313" key="3">
    <source>
        <dbReference type="Proteomes" id="UP001595850"/>
    </source>
</evidence>
<dbReference type="RefSeq" id="WP_377292484.1">
    <property type="nucleotide sequence ID" value="NZ_JBHSBM010000039.1"/>
</dbReference>
<dbReference type="EMBL" id="JBHSBM010000039">
    <property type="protein sequence ID" value="MFC4061880.1"/>
    <property type="molecule type" value="Genomic_DNA"/>
</dbReference>
<evidence type="ECO:0000256" key="1">
    <source>
        <dbReference type="SAM" id="MobiDB-lite"/>
    </source>
</evidence>
<keyword evidence="3" id="KW-1185">Reference proteome</keyword>
<name>A0ABV8IDB9_9ACTN</name>
<feature type="compositionally biased region" description="Basic and acidic residues" evidence="1">
    <location>
        <begin position="84"/>
        <end position="95"/>
    </location>
</feature>
<proteinExistence type="predicted"/>
<reference evidence="3" key="1">
    <citation type="journal article" date="2019" name="Int. J. Syst. Evol. Microbiol.">
        <title>The Global Catalogue of Microorganisms (GCM) 10K type strain sequencing project: providing services to taxonomists for standard genome sequencing and annotation.</title>
        <authorList>
            <consortium name="The Broad Institute Genomics Platform"/>
            <consortium name="The Broad Institute Genome Sequencing Center for Infectious Disease"/>
            <person name="Wu L."/>
            <person name="Ma J."/>
        </authorList>
    </citation>
    <scope>NUCLEOTIDE SEQUENCE [LARGE SCALE GENOMIC DNA]</scope>
    <source>
        <strain evidence="3">TBRC 4489</strain>
    </source>
</reference>
<evidence type="ECO:0000313" key="2">
    <source>
        <dbReference type="EMBL" id="MFC4061880.1"/>
    </source>
</evidence>